<comment type="caution">
    <text evidence="1">The sequence shown here is derived from an EMBL/GenBank/DDBJ whole genome shotgun (WGS) entry which is preliminary data.</text>
</comment>
<name>A0A3S1AW76_ELYCH</name>
<feature type="non-terminal residue" evidence="1">
    <location>
        <position position="149"/>
    </location>
</feature>
<dbReference type="Proteomes" id="UP000271974">
    <property type="component" value="Unassembled WGS sequence"/>
</dbReference>
<organism evidence="1 2">
    <name type="scientific">Elysia chlorotica</name>
    <name type="common">Eastern emerald elysia</name>
    <name type="synonym">Sea slug</name>
    <dbReference type="NCBI Taxonomy" id="188477"/>
    <lineage>
        <taxon>Eukaryota</taxon>
        <taxon>Metazoa</taxon>
        <taxon>Spiralia</taxon>
        <taxon>Lophotrochozoa</taxon>
        <taxon>Mollusca</taxon>
        <taxon>Gastropoda</taxon>
        <taxon>Heterobranchia</taxon>
        <taxon>Euthyneura</taxon>
        <taxon>Panpulmonata</taxon>
        <taxon>Sacoglossa</taxon>
        <taxon>Placobranchoidea</taxon>
        <taxon>Plakobranchidae</taxon>
        <taxon>Elysia</taxon>
    </lineage>
</organism>
<dbReference type="EMBL" id="RQTK01000892">
    <property type="protein sequence ID" value="RUS73872.1"/>
    <property type="molecule type" value="Genomic_DNA"/>
</dbReference>
<evidence type="ECO:0000313" key="1">
    <source>
        <dbReference type="EMBL" id="RUS73872.1"/>
    </source>
</evidence>
<reference evidence="1 2" key="1">
    <citation type="submission" date="2019-01" db="EMBL/GenBank/DDBJ databases">
        <title>A draft genome assembly of the solar-powered sea slug Elysia chlorotica.</title>
        <authorList>
            <person name="Cai H."/>
            <person name="Li Q."/>
            <person name="Fang X."/>
            <person name="Li J."/>
            <person name="Curtis N.E."/>
            <person name="Altenburger A."/>
            <person name="Shibata T."/>
            <person name="Feng M."/>
            <person name="Maeda T."/>
            <person name="Schwartz J.A."/>
            <person name="Shigenobu S."/>
            <person name="Lundholm N."/>
            <person name="Nishiyama T."/>
            <person name="Yang H."/>
            <person name="Hasebe M."/>
            <person name="Li S."/>
            <person name="Pierce S.K."/>
            <person name="Wang J."/>
        </authorList>
    </citation>
    <scope>NUCLEOTIDE SEQUENCE [LARGE SCALE GENOMIC DNA]</scope>
    <source>
        <strain evidence="1">EC2010</strain>
        <tissue evidence="1">Whole organism of an adult</tissue>
    </source>
</reference>
<protein>
    <submittedName>
        <fullName evidence="1">Uncharacterized protein</fullName>
    </submittedName>
</protein>
<keyword evidence="2" id="KW-1185">Reference proteome</keyword>
<gene>
    <name evidence="1" type="ORF">EGW08_018374</name>
</gene>
<evidence type="ECO:0000313" key="2">
    <source>
        <dbReference type="Proteomes" id="UP000271974"/>
    </source>
</evidence>
<dbReference type="AlphaFoldDB" id="A0A3S1AW76"/>
<sequence>MDKLQLNQAQQTLEALNLSGSIVVYLDDKPSVRLAFSQKIKVYFDVRDNSQSHTITSGCHLRALAAFDHDLTDTGCEQSCDCTEDSGLLDEEDLIFANAKKNSVTAGPSLDDSSQILPHSGAASYKATIKQKDNNIRIDDCDQILVQCD</sequence>
<accession>A0A3S1AW76</accession>
<proteinExistence type="predicted"/>